<evidence type="ECO:0000259" key="1">
    <source>
        <dbReference type="Pfam" id="PF02371"/>
    </source>
</evidence>
<comment type="caution">
    <text evidence="2">The sequence shown here is derived from an EMBL/GenBank/DDBJ whole genome shotgun (WGS) entry which is preliminary data.</text>
</comment>
<feature type="domain" description="Transposase IS116/IS110/IS902 C-terminal" evidence="1">
    <location>
        <begin position="1"/>
        <end position="45"/>
    </location>
</feature>
<dbReference type="EMBL" id="JALPRF010000007">
    <property type="protein sequence ID" value="MCK8495202.1"/>
    <property type="molecule type" value="Genomic_DNA"/>
</dbReference>
<evidence type="ECO:0000313" key="2">
    <source>
        <dbReference type="EMBL" id="MCK8495202.1"/>
    </source>
</evidence>
<dbReference type="InterPro" id="IPR003346">
    <property type="entry name" value="Transposase_20"/>
</dbReference>
<organism evidence="2 3">
    <name type="scientific">Spirosoma liriopis</name>
    <dbReference type="NCBI Taxonomy" id="2937440"/>
    <lineage>
        <taxon>Bacteria</taxon>
        <taxon>Pseudomonadati</taxon>
        <taxon>Bacteroidota</taxon>
        <taxon>Cytophagia</taxon>
        <taxon>Cytophagales</taxon>
        <taxon>Cytophagaceae</taxon>
        <taxon>Spirosoma</taxon>
    </lineage>
</organism>
<accession>A0ABT0HTP4</accession>
<proteinExistence type="predicted"/>
<sequence length="65" mass="7158">MLIFTGNFTRFTDAKKLASYAGVAPFAYESDSSVRGRTKVSRMANTNRSAEAIETLATYGRLSRC</sequence>
<protein>
    <submittedName>
        <fullName evidence="2">IS110 family transposase</fullName>
    </submittedName>
</protein>
<evidence type="ECO:0000313" key="3">
    <source>
        <dbReference type="Proteomes" id="UP001202180"/>
    </source>
</evidence>
<keyword evidence="3" id="KW-1185">Reference proteome</keyword>
<dbReference type="Pfam" id="PF02371">
    <property type="entry name" value="Transposase_20"/>
    <property type="match status" value="1"/>
</dbReference>
<reference evidence="2 3" key="1">
    <citation type="submission" date="2022-04" db="EMBL/GenBank/DDBJ databases">
        <title>Spirosoma sp. strain RP8 genome sequencing and assembly.</title>
        <authorList>
            <person name="Jung Y."/>
        </authorList>
    </citation>
    <scope>NUCLEOTIDE SEQUENCE [LARGE SCALE GENOMIC DNA]</scope>
    <source>
        <strain evidence="2 3">RP8</strain>
    </source>
</reference>
<name>A0ABT0HTP4_9BACT</name>
<gene>
    <name evidence="2" type="ORF">M0L20_25250</name>
</gene>
<dbReference type="Proteomes" id="UP001202180">
    <property type="component" value="Unassembled WGS sequence"/>
</dbReference>